<dbReference type="Pfam" id="PF00583">
    <property type="entry name" value="Acetyltransf_1"/>
    <property type="match status" value="1"/>
</dbReference>
<dbReference type="Proteomes" id="UP001501594">
    <property type="component" value="Unassembled WGS sequence"/>
</dbReference>
<evidence type="ECO:0000256" key="2">
    <source>
        <dbReference type="ARBA" id="ARBA00023315"/>
    </source>
</evidence>
<dbReference type="EMBL" id="BAABAU010000001">
    <property type="protein sequence ID" value="GAA4265132.1"/>
    <property type="molecule type" value="Genomic_DNA"/>
</dbReference>
<dbReference type="SUPFAM" id="SSF55729">
    <property type="entry name" value="Acyl-CoA N-acyltransferases (Nat)"/>
    <property type="match status" value="1"/>
</dbReference>
<keyword evidence="1" id="KW-0808">Transferase</keyword>
<dbReference type="PANTHER" id="PTHR43877:SF2">
    <property type="entry name" value="AMINOALKYLPHOSPHONATE N-ACETYLTRANSFERASE-RELATED"/>
    <property type="match status" value="1"/>
</dbReference>
<dbReference type="PANTHER" id="PTHR43877">
    <property type="entry name" value="AMINOALKYLPHOSPHONATE N-ACETYLTRANSFERASE-RELATED-RELATED"/>
    <property type="match status" value="1"/>
</dbReference>
<dbReference type="PROSITE" id="PS51186">
    <property type="entry name" value="GNAT"/>
    <property type="match status" value="1"/>
</dbReference>
<dbReference type="CDD" id="cd04301">
    <property type="entry name" value="NAT_SF"/>
    <property type="match status" value="1"/>
</dbReference>
<evidence type="ECO:0000313" key="4">
    <source>
        <dbReference type="EMBL" id="GAA4265132.1"/>
    </source>
</evidence>
<comment type="caution">
    <text evidence="4">The sequence shown here is derived from an EMBL/GenBank/DDBJ whole genome shotgun (WGS) entry which is preliminary data.</text>
</comment>
<sequence length="146" mass="15846">MTATVEPLGTADAADLDDLVLLIRSLGYSLDADGLRVRLARLTAEAGHETWVVRDEARRIRAVAGAHVMWAYNSDSPMAQLLLLVVRPDGRRDGVGSQLLGHFEAWARSHGASSLTAVSAAATDSAHRFYQKRGYHDSGTRYTKLG</sequence>
<reference evidence="5" key="1">
    <citation type="journal article" date="2019" name="Int. J. Syst. Evol. Microbiol.">
        <title>The Global Catalogue of Microorganisms (GCM) 10K type strain sequencing project: providing services to taxonomists for standard genome sequencing and annotation.</title>
        <authorList>
            <consortium name="The Broad Institute Genomics Platform"/>
            <consortium name="The Broad Institute Genome Sequencing Center for Infectious Disease"/>
            <person name="Wu L."/>
            <person name="Ma J."/>
        </authorList>
    </citation>
    <scope>NUCLEOTIDE SEQUENCE [LARGE SCALE GENOMIC DNA]</scope>
    <source>
        <strain evidence="5">JCM 17442</strain>
    </source>
</reference>
<gene>
    <name evidence="4" type="ORF">GCM10022256_07440</name>
</gene>
<protein>
    <recommendedName>
        <fullName evidence="3">N-acetyltransferase domain-containing protein</fullName>
    </recommendedName>
</protein>
<accession>A0ABP8DYZ4</accession>
<feature type="domain" description="N-acetyltransferase" evidence="3">
    <location>
        <begin position="6"/>
        <end position="146"/>
    </location>
</feature>
<evidence type="ECO:0000313" key="5">
    <source>
        <dbReference type="Proteomes" id="UP001501594"/>
    </source>
</evidence>
<organism evidence="4 5">
    <name type="scientific">Frondihabitans peucedani</name>
    <dbReference type="NCBI Taxonomy" id="598626"/>
    <lineage>
        <taxon>Bacteria</taxon>
        <taxon>Bacillati</taxon>
        <taxon>Actinomycetota</taxon>
        <taxon>Actinomycetes</taxon>
        <taxon>Micrococcales</taxon>
        <taxon>Microbacteriaceae</taxon>
        <taxon>Frondihabitans</taxon>
    </lineage>
</organism>
<dbReference type="InterPro" id="IPR016181">
    <property type="entry name" value="Acyl_CoA_acyltransferase"/>
</dbReference>
<dbReference type="RefSeq" id="WP_344793683.1">
    <property type="nucleotide sequence ID" value="NZ_BAABAU010000001.1"/>
</dbReference>
<proteinExistence type="predicted"/>
<name>A0ABP8DYZ4_9MICO</name>
<keyword evidence="5" id="KW-1185">Reference proteome</keyword>
<keyword evidence="2" id="KW-0012">Acyltransferase</keyword>
<evidence type="ECO:0000259" key="3">
    <source>
        <dbReference type="PROSITE" id="PS51186"/>
    </source>
</evidence>
<dbReference type="Gene3D" id="3.40.630.30">
    <property type="match status" value="1"/>
</dbReference>
<dbReference type="InterPro" id="IPR000182">
    <property type="entry name" value="GNAT_dom"/>
</dbReference>
<evidence type="ECO:0000256" key="1">
    <source>
        <dbReference type="ARBA" id="ARBA00022679"/>
    </source>
</evidence>
<dbReference type="InterPro" id="IPR050832">
    <property type="entry name" value="Bact_Acetyltransf"/>
</dbReference>